<dbReference type="FunCoup" id="A0A7G1G428">
    <property type="interactions" value="144"/>
</dbReference>
<gene>
    <name evidence="10" type="ORF">OSSY52_13710</name>
</gene>
<dbReference type="InParanoid" id="A0A7G1G428"/>
<evidence type="ECO:0000313" key="11">
    <source>
        <dbReference type="Proteomes" id="UP000516361"/>
    </source>
</evidence>
<dbReference type="PRINTS" id="PR00344">
    <property type="entry name" value="BCTRLSENSOR"/>
</dbReference>
<keyword evidence="6" id="KW-0418">Kinase</keyword>
<evidence type="ECO:0000256" key="2">
    <source>
        <dbReference type="ARBA" id="ARBA00012438"/>
    </source>
</evidence>
<dbReference type="KEGG" id="ocy:OSSY52_13710"/>
<dbReference type="RefSeq" id="WP_190613643.1">
    <property type="nucleotide sequence ID" value="NZ_AP018712.1"/>
</dbReference>
<evidence type="ECO:0000256" key="7">
    <source>
        <dbReference type="ARBA" id="ARBA00022840"/>
    </source>
</evidence>
<dbReference type="GO" id="GO:0000155">
    <property type="term" value="F:phosphorelay sensor kinase activity"/>
    <property type="evidence" value="ECO:0007669"/>
    <property type="project" value="InterPro"/>
</dbReference>
<keyword evidence="5" id="KW-0547">Nucleotide-binding</keyword>
<dbReference type="SMART" id="SM00387">
    <property type="entry name" value="HATPase_c"/>
    <property type="match status" value="1"/>
</dbReference>
<dbReference type="InterPro" id="IPR004358">
    <property type="entry name" value="Sig_transdc_His_kin-like_C"/>
</dbReference>
<name>A0A7G1G428_9BACT</name>
<dbReference type="InterPro" id="IPR003594">
    <property type="entry name" value="HATPase_dom"/>
</dbReference>
<dbReference type="PANTHER" id="PTHR43065:SF46">
    <property type="entry name" value="C4-DICARBOXYLATE TRANSPORT SENSOR PROTEIN DCTB"/>
    <property type="match status" value="1"/>
</dbReference>
<dbReference type="Pfam" id="PF02518">
    <property type="entry name" value="HATPase_c"/>
    <property type="match status" value="1"/>
</dbReference>
<organism evidence="10 11">
    <name type="scientific">Tepiditoga spiralis</name>
    <dbReference type="NCBI Taxonomy" id="2108365"/>
    <lineage>
        <taxon>Bacteria</taxon>
        <taxon>Thermotogati</taxon>
        <taxon>Thermotogota</taxon>
        <taxon>Thermotogae</taxon>
        <taxon>Petrotogales</taxon>
        <taxon>Petrotogaceae</taxon>
        <taxon>Tepiditoga</taxon>
    </lineage>
</organism>
<evidence type="ECO:0000256" key="6">
    <source>
        <dbReference type="ARBA" id="ARBA00022777"/>
    </source>
</evidence>
<keyword evidence="7" id="KW-0067">ATP-binding</keyword>
<evidence type="ECO:0000256" key="4">
    <source>
        <dbReference type="ARBA" id="ARBA00022679"/>
    </source>
</evidence>
<keyword evidence="8" id="KW-0902">Two-component regulatory system</keyword>
<dbReference type="CDD" id="cd00082">
    <property type="entry name" value="HisKA"/>
    <property type="match status" value="1"/>
</dbReference>
<evidence type="ECO:0000313" key="10">
    <source>
        <dbReference type="EMBL" id="BBE31230.1"/>
    </source>
</evidence>
<dbReference type="AlphaFoldDB" id="A0A7G1G428"/>
<dbReference type="PROSITE" id="PS50109">
    <property type="entry name" value="HIS_KIN"/>
    <property type="match status" value="1"/>
</dbReference>
<keyword evidence="3" id="KW-0597">Phosphoprotein</keyword>
<accession>A0A7G1G428</accession>
<proteinExistence type="predicted"/>
<reference evidence="10 11" key="1">
    <citation type="submission" date="2018-06" db="EMBL/GenBank/DDBJ databases">
        <title>Genome sequencing of Oceanotoga sp. sy52.</title>
        <authorList>
            <person name="Mori K."/>
        </authorList>
    </citation>
    <scope>NUCLEOTIDE SEQUENCE [LARGE SCALE GENOMIC DNA]</scope>
    <source>
        <strain evidence="11">sy52</strain>
    </source>
</reference>
<evidence type="ECO:0000256" key="3">
    <source>
        <dbReference type="ARBA" id="ARBA00022553"/>
    </source>
</evidence>
<dbReference type="InterPro" id="IPR036097">
    <property type="entry name" value="HisK_dim/P_sf"/>
</dbReference>
<evidence type="ECO:0000256" key="1">
    <source>
        <dbReference type="ARBA" id="ARBA00000085"/>
    </source>
</evidence>
<dbReference type="SUPFAM" id="SSF55874">
    <property type="entry name" value="ATPase domain of HSP90 chaperone/DNA topoisomerase II/histidine kinase"/>
    <property type="match status" value="1"/>
</dbReference>
<keyword evidence="11" id="KW-1185">Reference proteome</keyword>
<dbReference type="Gene3D" id="1.10.287.130">
    <property type="match status" value="1"/>
</dbReference>
<dbReference type="PANTHER" id="PTHR43065">
    <property type="entry name" value="SENSOR HISTIDINE KINASE"/>
    <property type="match status" value="1"/>
</dbReference>
<dbReference type="Gene3D" id="3.30.565.10">
    <property type="entry name" value="Histidine kinase-like ATPase, C-terminal domain"/>
    <property type="match status" value="1"/>
</dbReference>
<dbReference type="EMBL" id="AP018712">
    <property type="protein sequence ID" value="BBE31230.1"/>
    <property type="molecule type" value="Genomic_DNA"/>
</dbReference>
<evidence type="ECO:0000256" key="8">
    <source>
        <dbReference type="ARBA" id="ARBA00023012"/>
    </source>
</evidence>
<feature type="domain" description="Histidine kinase" evidence="9">
    <location>
        <begin position="217"/>
        <end position="422"/>
    </location>
</feature>
<protein>
    <recommendedName>
        <fullName evidence="2">histidine kinase</fullName>
        <ecNumber evidence="2">2.7.13.3</ecNumber>
    </recommendedName>
</protein>
<dbReference type="InterPro" id="IPR003661">
    <property type="entry name" value="HisK_dim/P_dom"/>
</dbReference>
<dbReference type="Proteomes" id="UP000516361">
    <property type="component" value="Chromosome"/>
</dbReference>
<dbReference type="InterPro" id="IPR005467">
    <property type="entry name" value="His_kinase_dom"/>
</dbReference>
<dbReference type="InterPro" id="IPR036890">
    <property type="entry name" value="HATPase_C_sf"/>
</dbReference>
<evidence type="ECO:0000259" key="9">
    <source>
        <dbReference type="PROSITE" id="PS50109"/>
    </source>
</evidence>
<dbReference type="EC" id="2.7.13.3" evidence="2"/>
<comment type="catalytic activity">
    <reaction evidence="1">
        <text>ATP + protein L-histidine = ADP + protein N-phospho-L-histidine.</text>
        <dbReference type="EC" id="2.7.13.3"/>
    </reaction>
</comment>
<dbReference type="GO" id="GO:0005524">
    <property type="term" value="F:ATP binding"/>
    <property type="evidence" value="ECO:0007669"/>
    <property type="project" value="UniProtKB-KW"/>
</dbReference>
<evidence type="ECO:0000256" key="5">
    <source>
        <dbReference type="ARBA" id="ARBA00022741"/>
    </source>
</evidence>
<keyword evidence="4" id="KW-0808">Transferase</keyword>
<sequence length="422" mass="49168">MKKIIDSLSIAIAIFNENGNLLYTNKKFKTLKFIDKNKFEVFIKNKIQSNVINKEFNFNNYTLKITSYENNYIVEFLKFTKTFKTPQIRFEVLETIRISAMEKLEPLKFLEKLIKIFINSNLFNFLEVILDEKNKVKVGKSTNNVKIKNINTEEFSIKLKYNSDIPSIHGEEIIVNSFLNMFTLYNIFFNECKRMKVYDEKLLDSEKFSLAGQMMMGMLHEINNPLTIGIMNTEMILKNEKYYSIDRIKKISNQFYRIKDIIDIFRGAFKKENILSVFKLNDAILKANNFLFNNNQKKFILDIEKSKNVNIKGDANKIIISLINLFSNALDAIKNNKDGVIQISTFKYRKNVVLKISDNGIGMSKDVLNNIFNPFFTTKQKYGLGHGLFFVSSVCITHNIKISVISKENYGTTFTLIFPIEE</sequence>
<dbReference type="SUPFAM" id="SSF47384">
    <property type="entry name" value="Homodimeric domain of signal transducing histidine kinase"/>
    <property type="match status" value="1"/>
</dbReference>